<sequence>MDFFTNQDFEYYSSVIGVTYKSGTAQAQELKTKLTKNGVFDKIDSLIWRHLYTKGYKKQ</sequence>
<proteinExistence type="predicted"/>
<comment type="caution">
    <text evidence="1">The sequence shown here is derived from an EMBL/GenBank/DDBJ whole genome shotgun (WGS) entry which is preliminary data.</text>
</comment>
<gene>
    <name evidence="1" type="ORF">N1F79_12390</name>
</gene>
<protein>
    <submittedName>
        <fullName evidence="1">Uncharacterized protein</fullName>
    </submittedName>
</protein>
<accession>A0ABU7XT97</accession>
<dbReference type="EMBL" id="JAODOP010000004">
    <property type="protein sequence ID" value="MEF3833933.1"/>
    <property type="molecule type" value="Genomic_DNA"/>
</dbReference>
<dbReference type="Proteomes" id="UP001337305">
    <property type="component" value="Unassembled WGS sequence"/>
</dbReference>
<reference evidence="1 2" key="1">
    <citation type="submission" date="2022-09" db="EMBL/GenBank/DDBJ databases">
        <title>Genome sequencing of Flavivirga sp. MEBiC05379.</title>
        <authorList>
            <person name="Oh H.-M."/>
            <person name="Kwon K.K."/>
            <person name="Park M.J."/>
            <person name="Yang S.-H."/>
        </authorList>
    </citation>
    <scope>NUCLEOTIDE SEQUENCE [LARGE SCALE GENOMIC DNA]</scope>
    <source>
        <strain evidence="1 2">MEBiC05379</strain>
    </source>
</reference>
<dbReference type="RefSeq" id="WP_303306272.1">
    <property type="nucleotide sequence ID" value="NZ_JAODOP010000004.1"/>
</dbReference>
<keyword evidence="2" id="KW-1185">Reference proteome</keyword>
<organism evidence="1 2">
    <name type="scientific">Flavivirga spongiicola</name>
    <dbReference type="NCBI Taxonomy" id="421621"/>
    <lineage>
        <taxon>Bacteria</taxon>
        <taxon>Pseudomonadati</taxon>
        <taxon>Bacteroidota</taxon>
        <taxon>Flavobacteriia</taxon>
        <taxon>Flavobacteriales</taxon>
        <taxon>Flavobacteriaceae</taxon>
        <taxon>Flavivirga</taxon>
    </lineage>
</organism>
<evidence type="ECO:0000313" key="1">
    <source>
        <dbReference type="EMBL" id="MEF3833933.1"/>
    </source>
</evidence>
<name>A0ABU7XT97_9FLAO</name>
<evidence type="ECO:0000313" key="2">
    <source>
        <dbReference type="Proteomes" id="UP001337305"/>
    </source>
</evidence>